<protein>
    <recommendedName>
        <fullName evidence="8">DUF659 domain-containing protein</fullName>
    </recommendedName>
</protein>
<name>A0A2Z6QNQ3_9GLOM</name>
<evidence type="ECO:0000256" key="5">
    <source>
        <dbReference type="ARBA" id="ARBA00023242"/>
    </source>
</evidence>
<dbReference type="STRING" id="94130.A0A2Z6QNQ3"/>
<evidence type="ECO:0000313" key="7">
    <source>
        <dbReference type="Proteomes" id="UP000247702"/>
    </source>
</evidence>
<organism evidence="6 7">
    <name type="scientific">Rhizophagus clarus</name>
    <dbReference type="NCBI Taxonomy" id="94130"/>
    <lineage>
        <taxon>Eukaryota</taxon>
        <taxon>Fungi</taxon>
        <taxon>Fungi incertae sedis</taxon>
        <taxon>Mucoromycota</taxon>
        <taxon>Glomeromycotina</taxon>
        <taxon>Glomeromycetes</taxon>
        <taxon>Glomerales</taxon>
        <taxon>Glomeraceae</taxon>
        <taxon>Rhizophagus</taxon>
    </lineage>
</organism>
<dbReference type="PANTHER" id="PTHR46481">
    <property type="entry name" value="ZINC FINGER BED DOMAIN-CONTAINING PROTEIN 4"/>
    <property type="match status" value="1"/>
</dbReference>
<evidence type="ECO:0000313" key="6">
    <source>
        <dbReference type="EMBL" id="GBB91767.1"/>
    </source>
</evidence>
<keyword evidence="4" id="KW-0862">Zinc</keyword>
<reference evidence="6 7" key="1">
    <citation type="submission" date="2017-11" db="EMBL/GenBank/DDBJ databases">
        <title>The genome of Rhizophagus clarus HR1 reveals common genetic basis of auxotrophy among arbuscular mycorrhizal fungi.</title>
        <authorList>
            <person name="Kobayashi Y."/>
        </authorList>
    </citation>
    <scope>NUCLEOTIDE SEQUENCE [LARGE SCALE GENOMIC DNA]</scope>
    <source>
        <strain evidence="6 7">HR1</strain>
    </source>
</reference>
<evidence type="ECO:0000256" key="2">
    <source>
        <dbReference type="ARBA" id="ARBA00022723"/>
    </source>
</evidence>
<gene>
    <name evidence="6" type="ORF">RclHR1_19140001</name>
</gene>
<keyword evidence="7" id="KW-1185">Reference proteome</keyword>
<dbReference type="AlphaFoldDB" id="A0A2Z6QNQ3"/>
<evidence type="ECO:0008006" key="8">
    <source>
        <dbReference type="Google" id="ProtNLM"/>
    </source>
</evidence>
<dbReference type="GO" id="GO:0008270">
    <property type="term" value="F:zinc ion binding"/>
    <property type="evidence" value="ECO:0007669"/>
    <property type="project" value="UniProtKB-KW"/>
</dbReference>
<dbReference type="PANTHER" id="PTHR46481:SF10">
    <property type="entry name" value="ZINC FINGER BED DOMAIN-CONTAINING PROTEIN 39"/>
    <property type="match status" value="1"/>
</dbReference>
<comment type="subcellular location">
    <subcellularLocation>
        <location evidence="1">Nucleus</location>
    </subcellularLocation>
</comment>
<dbReference type="GO" id="GO:0005634">
    <property type="term" value="C:nucleus"/>
    <property type="evidence" value="ECO:0007669"/>
    <property type="project" value="UniProtKB-SubCell"/>
</dbReference>
<comment type="caution">
    <text evidence="6">The sequence shown here is derived from an EMBL/GenBank/DDBJ whole genome shotgun (WGS) entry which is preliminary data.</text>
</comment>
<keyword evidence="3" id="KW-0863">Zinc-finger</keyword>
<evidence type="ECO:0000256" key="1">
    <source>
        <dbReference type="ARBA" id="ARBA00004123"/>
    </source>
</evidence>
<keyword evidence="5" id="KW-0539">Nucleus</keyword>
<keyword evidence="2" id="KW-0479">Metal-binding</keyword>
<dbReference type="InterPro" id="IPR052035">
    <property type="entry name" value="ZnF_BED_domain_contain"/>
</dbReference>
<dbReference type="EMBL" id="BEXD01001018">
    <property type="protein sequence ID" value="GBB91767.1"/>
    <property type="molecule type" value="Genomic_DNA"/>
</dbReference>
<sequence>MKKEDYEVPILFNQIETIPHKESRQTELQNLLQVFCIRPRVLYAVLDGNNTLPYIQEFVDNNAISVYLTTDMWTAKNRQGFLGITCSFLDKNFTLHEIILTIEYVRYPHTSENISDTLFYILDEWDLREKVHIIVTDNGANIKKAIKDIGTISKNIKWQSCAAHTLQLIVGKELNLVKLLVLKAKRLIDFFLRPKQSERLEEIQKKSYHIIEVDTGETSDFLLHVIADISTRWNSSYYAWTRLVKVKGYIQALLPELENDSDQSAKKDGKYLRSIMLSLDEWDLLQELIIVLEQATRHLGGEKYVTYSIMYPLVKEIK</sequence>
<proteinExistence type="predicted"/>
<dbReference type="InterPro" id="IPR012337">
    <property type="entry name" value="RNaseH-like_sf"/>
</dbReference>
<dbReference type="SUPFAM" id="SSF53098">
    <property type="entry name" value="Ribonuclease H-like"/>
    <property type="match status" value="1"/>
</dbReference>
<accession>A0A2Z6QNQ3</accession>
<evidence type="ECO:0000256" key="3">
    <source>
        <dbReference type="ARBA" id="ARBA00022771"/>
    </source>
</evidence>
<dbReference type="Proteomes" id="UP000247702">
    <property type="component" value="Unassembled WGS sequence"/>
</dbReference>
<evidence type="ECO:0000256" key="4">
    <source>
        <dbReference type="ARBA" id="ARBA00022833"/>
    </source>
</evidence>